<sequence length="144" mass="15723">MKCAAQTTELELCSSSPSSSSSSSSSWQSTKTEFDKEQDEKEEELQPLSPHQRKCAWMEEGRGSLFPVRADWAPCPGTVSRRVELPVLRVGLSVWFGAAAATASSSIEGLAEQRGTFYKRGGQAECQHVDPEENLIRVATQSGK</sequence>
<organism evidence="2 3">
    <name type="scientific">Crenichthys baileyi</name>
    <name type="common">White River springfish</name>
    <dbReference type="NCBI Taxonomy" id="28760"/>
    <lineage>
        <taxon>Eukaryota</taxon>
        <taxon>Metazoa</taxon>
        <taxon>Chordata</taxon>
        <taxon>Craniata</taxon>
        <taxon>Vertebrata</taxon>
        <taxon>Euteleostomi</taxon>
        <taxon>Actinopterygii</taxon>
        <taxon>Neopterygii</taxon>
        <taxon>Teleostei</taxon>
        <taxon>Neoteleostei</taxon>
        <taxon>Acanthomorphata</taxon>
        <taxon>Ovalentaria</taxon>
        <taxon>Atherinomorphae</taxon>
        <taxon>Cyprinodontiformes</taxon>
        <taxon>Goodeidae</taxon>
        <taxon>Crenichthys</taxon>
    </lineage>
</organism>
<proteinExistence type="predicted"/>
<keyword evidence="3" id="KW-1185">Reference proteome</keyword>
<feature type="compositionally biased region" description="Low complexity" evidence="1">
    <location>
        <begin position="14"/>
        <end position="26"/>
    </location>
</feature>
<accession>A0AAV9S065</accession>
<name>A0AAV9S065_9TELE</name>
<feature type="region of interest" description="Disordered" evidence="1">
    <location>
        <begin position="1"/>
        <end position="52"/>
    </location>
</feature>
<evidence type="ECO:0000313" key="2">
    <source>
        <dbReference type="EMBL" id="KAK5614630.1"/>
    </source>
</evidence>
<protein>
    <submittedName>
        <fullName evidence="2">Uncharacterized protein</fullName>
    </submittedName>
</protein>
<evidence type="ECO:0000256" key="1">
    <source>
        <dbReference type="SAM" id="MobiDB-lite"/>
    </source>
</evidence>
<gene>
    <name evidence="2" type="ORF">CRENBAI_012745</name>
</gene>
<comment type="caution">
    <text evidence="2">The sequence shown here is derived from an EMBL/GenBank/DDBJ whole genome shotgun (WGS) entry which is preliminary data.</text>
</comment>
<dbReference type="EMBL" id="JAHHUM010001156">
    <property type="protein sequence ID" value="KAK5614630.1"/>
    <property type="molecule type" value="Genomic_DNA"/>
</dbReference>
<dbReference type="Proteomes" id="UP001311232">
    <property type="component" value="Unassembled WGS sequence"/>
</dbReference>
<dbReference type="AlphaFoldDB" id="A0AAV9S065"/>
<evidence type="ECO:0000313" key="3">
    <source>
        <dbReference type="Proteomes" id="UP001311232"/>
    </source>
</evidence>
<reference evidence="2 3" key="1">
    <citation type="submission" date="2021-06" db="EMBL/GenBank/DDBJ databases">
        <authorList>
            <person name="Palmer J.M."/>
        </authorList>
    </citation>
    <scope>NUCLEOTIDE SEQUENCE [LARGE SCALE GENOMIC DNA]</scope>
    <source>
        <strain evidence="2 3">MEX-2019</strain>
        <tissue evidence="2">Muscle</tissue>
    </source>
</reference>